<reference evidence="1" key="1">
    <citation type="submission" date="2023-09" db="EMBL/GenBank/DDBJ databases">
        <title>Description of first Herbaspirillum huttiense subsp. nephrolepsisexaltata and Herbaspirillum huttiense subsp. lycopersicon.</title>
        <authorList>
            <person name="Poudel M."/>
            <person name="Sharma A."/>
            <person name="Goss E."/>
            <person name="Tapia J.H."/>
            <person name="Harmon C.M."/>
            <person name="Jones J.B."/>
        </authorList>
    </citation>
    <scope>NUCLEOTIDE SEQUENCE</scope>
    <source>
        <strain evidence="1">SE1</strain>
    </source>
</reference>
<dbReference type="InterPro" id="IPR010662">
    <property type="entry name" value="RBBP9/YdeN"/>
</dbReference>
<accession>A0ABU2ES45</accession>
<dbReference type="GO" id="GO:0016787">
    <property type="term" value="F:hydrolase activity"/>
    <property type="evidence" value="ECO:0007669"/>
    <property type="project" value="UniProtKB-KW"/>
</dbReference>
<dbReference type="SUPFAM" id="SSF53474">
    <property type="entry name" value="alpha/beta-Hydrolases"/>
    <property type="match status" value="1"/>
</dbReference>
<name>A0ABU2ES45_9BURK</name>
<gene>
    <name evidence="1" type="ORF">RI048_20130</name>
</gene>
<dbReference type="InterPro" id="IPR029058">
    <property type="entry name" value="AB_hydrolase_fold"/>
</dbReference>
<proteinExistence type="predicted"/>
<evidence type="ECO:0000313" key="2">
    <source>
        <dbReference type="Proteomes" id="UP001246576"/>
    </source>
</evidence>
<dbReference type="Proteomes" id="UP001246576">
    <property type="component" value="Unassembled WGS sequence"/>
</dbReference>
<organism evidence="1 2">
    <name type="scientific">Herbaspirillum huttiense subsp. lycopersici</name>
    <dbReference type="NCBI Taxonomy" id="3074428"/>
    <lineage>
        <taxon>Bacteria</taxon>
        <taxon>Pseudomonadati</taxon>
        <taxon>Pseudomonadota</taxon>
        <taxon>Betaproteobacteria</taxon>
        <taxon>Burkholderiales</taxon>
        <taxon>Oxalobacteraceae</taxon>
        <taxon>Herbaspirillum</taxon>
    </lineage>
</organism>
<dbReference type="Pfam" id="PF06821">
    <property type="entry name" value="Ser_hydrolase"/>
    <property type="match status" value="1"/>
</dbReference>
<keyword evidence="1" id="KW-0378">Hydrolase</keyword>
<evidence type="ECO:0000313" key="1">
    <source>
        <dbReference type="EMBL" id="MDR9850552.1"/>
    </source>
</evidence>
<comment type="caution">
    <text evidence="1">The sequence shown here is derived from an EMBL/GenBank/DDBJ whole genome shotgun (WGS) entry which is preliminary data.</text>
</comment>
<sequence>MSAVSSMEIAQMHHSVLVVPGIGNSGPSHWQSLWQSSHPDWRRLIVGNWDKVECDDWVSALERQLVNAPANTLLVAHSLGCLAVAHWAEQSGKKIGGALLVAVPDPAAPSFPRGSAHGFSPLPLVPLRFPSVVVCSADDPYGSVEHGRECANAWGSEFVEVGAKGHLNAESNLGAWPEGLNLLARLSTSIDCGRGTLK</sequence>
<dbReference type="RefSeq" id="WP_310840957.1">
    <property type="nucleotide sequence ID" value="NZ_JAVLSJ010000011.1"/>
</dbReference>
<keyword evidence="2" id="KW-1185">Reference proteome</keyword>
<dbReference type="EMBL" id="JAVLSJ010000011">
    <property type="protein sequence ID" value="MDR9850552.1"/>
    <property type="molecule type" value="Genomic_DNA"/>
</dbReference>
<dbReference type="Gene3D" id="3.40.50.1820">
    <property type="entry name" value="alpha/beta hydrolase"/>
    <property type="match status" value="1"/>
</dbReference>
<protein>
    <submittedName>
        <fullName evidence="1">Alpha/beta hydrolase</fullName>
    </submittedName>
</protein>